<dbReference type="PANTHER" id="PTHR30213">
    <property type="entry name" value="INNER MEMBRANE PROTEIN YHJD"/>
    <property type="match status" value="1"/>
</dbReference>
<dbReference type="PIRSF" id="PIRSF035875">
    <property type="entry name" value="RNase_BN"/>
    <property type="match status" value="1"/>
</dbReference>
<dbReference type="RefSeq" id="WP_091504912.1">
    <property type="nucleotide sequence ID" value="NZ_CBDQZW010000010.1"/>
</dbReference>
<feature type="transmembrane region" description="Helical" evidence="6">
    <location>
        <begin position="104"/>
        <end position="127"/>
    </location>
</feature>
<evidence type="ECO:0000313" key="8">
    <source>
        <dbReference type="Proteomes" id="UP000199025"/>
    </source>
</evidence>
<keyword evidence="8" id="KW-1185">Reference proteome</keyword>
<proteinExistence type="predicted"/>
<keyword evidence="3 6" id="KW-0812">Transmembrane</keyword>
<keyword evidence="5 6" id="KW-0472">Membrane</keyword>
<evidence type="ECO:0000256" key="1">
    <source>
        <dbReference type="ARBA" id="ARBA00004651"/>
    </source>
</evidence>
<dbReference type="GO" id="GO:0005886">
    <property type="term" value="C:plasma membrane"/>
    <property type="evidence" value="ECO:0007669"/>
    <property type="project" value="UniProtKB-SubCell"/>
</dbReference>
<evidence type="ECO:0000256" key="6">
    <source>
        <dbReference type="SAM" id="Phobius"/>
    </source>
</evidence>
<dbReference type="STRING" id="115433.SAMN05421835_10351"/>
<feature type="transmembrane region" description="Helical" evidence="6">
    <location>
        <begin position="40"/>
        <end position="65"/>
    </location>
</feature>
<dbReference type="Pfam" id="PF03631">
    <property type="entry name" value="Virul_fac_BrkB"/>
    <property type="match status" value="1"/>
</dbReference>
<reference evidence="7 8" key="1">
    <citation type="submission" date="2016-10" db="EMBL/GenBank/DDBJ databases">
        <authorList>
            <person name="de Groot N.N."/>
        </authorList>
    </citation>
    <scope>NUCLEOTIDE SEQUENCE [LARGE SCALE GENOMIC DNA]</scope>
    <source>
        <strain evidence="7 8">DSM 44468</strain>
    </source>
</reference>
<organism evidence="7 8">
    <name type="scientific">Amycolatopsis sacchari</name>
    <dbReference type="NCBI Taxonomy" id="115433"/>
    <lineage>
        <taxon>Bacteria</taxon>
        <taxon>Bacillati</taxon>
        <taxon>Actinomycetota</taxon>
        <taxon>Actinomycetes</taxon>
        <taxon>Pseudonocardiales</taxon>
        <taxon>Pseudonocardiaceae</taxon>
        <taxon>Amycolatopsis</taxon>
    </lineage>
</organism>
<evidence type="ECO:0000256" key="2">
    <source>
        <dbReference type="ARBA" id="ARBA00022475"/>
    </source>
</evidence>
<name>A0A1I3NIU2_9PSEU</name>
<dbReference type="InterPro" id="IPR005274">
    <property type="entry name" value="IM_pro_YhjD"/>
</dbReference>
<accession>A0A1I3NIU2</accession>
<feature type="transmembrane region" description="Helical" evidence="6">
    <location>
        <begin position="148"/>
        <end position="167"/>
    </location>
</feature>
<protein>
    <submittedName>
        <fullName evidence="7">Membrane protein</fullName>
    </submittedName>
</protein>
<dbReference type="NCBIfam" id="TIGR00766">
    <property type="entry name" value="inner membrane protein YhjD"/>
    <property type="match status" value="1"/>
</dbReference>
<evidence type="ECO:0000256" key="5">
    <source>
        <dbReference type="ARBA" id="ARBA00023136"/>
    </source>
</evidence>
<feature type="transmembrane region" description="Helical" evidence="6">
    <location>
        <begin position="244"/>
        <end position="267"/>
    </location>
</feature>
<keyword evidence="2" id="KW-1003">Cell membrane</keyword>
<dbReference type="OrthoDB" id="4127374at2"/>
<dbReference type="PANTHER" id="PTHR30213:SF1">
    <property type="entry name" value="INNER MEMBRANE PROTEIN YHJD"/>
    <property type="match status" value="1"/>
</dbReference>
<dbReference type="Proteomes" id="UP000199025">
    <property type="component" value="Unassembled WGS sequence"/>
</dbReference>
<dbReference type="InterPro" id="IPR017039">
    <property type="entry name" value="Virul_fac_BrkB"/>
</dbReference>
<comment type="subcellular location">
    <subcellularLocation>
        <location evidence="1">Cell membrane</location>
        <topology evidence="1">Multi-pass membrane protein</topology>
    </subcellularLocation>
</comment>
<evidence type="ECO:0000256" key="4">
    <source>
        <dbReference type="ARBA" id="ARBA00022989"/>
    </source>
</evidence>
<gene>
    <name evidence="7" type="ORF">SAMN05421835_10351</name>
</gene>
<keyword evidence="4 6" id="KW-1133">Transmembrane helix</keyword>
<sequence length="334" mass="35640">MADEKEKLVPRLRRRHPWIDHLFRANDAFGERYGNHYAAAITYFSVLSLFPLLMVGFSIVGFVLSDNQTAIDELRRGILSSAPAGLGDLFNTLIQAAITARGGTGILGLLLAFYSGIGWMTNLRDALTAQWGQEKKKLPVVSTTLKDLASLVGLGLALVVSFGLTAIGGGVGKWLLRLVGLEDQGWALFLLTVATVVLSLLANMLVFLWVLSRLPREKVAVRSAVKGAIIAAIGFEVLKQVGSIYLASVASSPSSAVFGPIIGLLVFANLVSRFLLFVTAWTATARENLVTVVEPPPPAVIRPVVEVRRGPGAGSVAGAFSVGAVLALLGRRKR</sequence>
<dbReference type="EMBL" id="FORP01000003">
    <property type="protein sequence ID" value="SFJ09288.1"/>
    <property type="molecule type" value="Genomic_DNA"/>
</dbReference>
<feature type="transmembrane region" description="Helical" evidence="6">
    <location>
        <begin position="187"/>
        <end position="212"/>
    </location>
</feature>
<evidence type="ECO:0000313" key="7">
    <source>
        <dbReference type="EMBL" id="SFJ09288.1"/>
    </source>
</evidence>
<evidence type="ECO:0000256" key="3">
    <source>
        <dbReference type="ARBA" id="ARBA00022692"/>
    </source>
</evidence>
<dbReference type="AlphaFoldDB" id="A0A1I3NIU2"/>